<evidence type="ECO:0000256" key="5">
    <source>
        <dbReference type="ARBA" id="ARBA00022840"/>
    </source>
</evidence>
<dbReference type="Gene3D" id="3.40.50.620">
    <property type="entry name" value="HUPs"/>
    <property type="match status" value="1"/>
</dbReference>
<dbReference type="GO" id="GO:0006423">
    <property type="term" value="P:cysteinyl-tRNA aminoacylation"/>
    <property type="evidence" value="ECO:0007669"/>
    <property type="project" value="TreeGrafter"/>
</dbReference>
<dbReference type="SUPFAM" id="SSF52374">
    <property type="entry name" value="Nucleotidylyl transferase"/>
    <property type="match status" value="1"/>
</dbReference>
<evidence type="ECO:0000313" key="8">
    <source>
        <dbReference type="Proteomes" id="UP000255167"/>
    </source>
</evidence>
<evidence type="ECO:0000256" key="1">
    <source>
        <dbReference type="ARBA" id="ARBA00005594"/>
    </source>
</evidence>
<organism evidence="7 8">
    <name type="scientific">Klebsiella pneumoniae</name>
    <dbReference type="NCBI Taxonomy" id="573"/>
    <lineage>
        <taxon>Bacteria</taxon>
        <taxon>Pseudomonadati</taxon>
        <taxon>Pseudomonadota</taxon>
        <taxon>Gammaproteobacteria</taxon>
        <taxon>Enterobacterales</taxon>
        <taxon>Enterobacteriaceae</taxon>
        <taxon>Klebsiella/Raoultella group</taxon>
        <taxon>Klebsiella</taxon>
        <taxon>Klebsiella pneumoniae complex</taxon>
    </lineage>
</organism>
<name>A0A378F616_KLEPN</name>
<dbReference type="PANTHER" id="PTHR10890:SF3">
    <property type="entry name" value="CYSTEINE--TRNA LIGASE, CYTOPLASMIC"/>
    <property type="match status" value="1"/>
</dbReference>
<gene>
    <name evidence="7" type="primary">cysS_2</name>
    <name evidence="7" type="ORF">NCTC9617_02064</name>
</gene>
<dbReference type="InterPro" id="IPR032678">
    <property type="entry name" value="tRNA-synt_1_cat_dom"/>
</dbReference>
<evidence type="ECO:0000313" key="7">
    <source>
        <dbReference type="EMBL" id="STW40521.1"/>
    </source>
</evidence>
<reference evidence="7 8" key="1">
    <citation type="submission" date="2018-06" db="EMBL/GenBank/DDBJ databases">
        <authorList>
            <consortium name="Pathogen Informatics"/>
            <person name="Doyle S."/>
        </authorList>
    </citation>
    <scope>NUCLEOTIDE SEQUENCE [LARGE SCALE GENOMIC DNA]</scope>
    <source>
        <strain evidence="7 8">NCTC9617</strain>
    </source>
</reference>
<dbReference type="Proteomes" id="UP000255167">
    <property type="component" value="Unassembled WGS sequence"/>
</dbReference>
<keyword evidence="3 7" id="KW-0436">Ligase</keyword>
<comment type="similarity">
    <text evidence="1">Belongs to the class-I aminoacyl-tRNA synthetase family.</text>
</comment>
<dbReference type="EC" id="6.1.1.16" evidence="7"/>
<evidence type="ECO:0000256" key="2">
    <source>
        <dbReference type="ARBA" id="ARBA00011245"/>
    </source>
</evidence>
<keyword evidence="4" id="KW-0547">Nucleotide-binding</keyword>
<evidence type="ECO:0000256" key="3">
    <source>
        <dbReference type="ARBA" id="ARBA00022598"/>
    </source>
</evidence>
<dbReference type="InterPro" id="IPR014729">
    <property type="entry name" value="Rossmann-like_a/b/a_fold"/>
</dbReference>
<evidence type="ECO:0000256" key="4">
    <source>
        <dbReference type="ARBA" id="ARBA00022741"/>
    </source>
</evidence>
<feature type="domain" description="tRNA synthetases class I catalytic" evidence="6">
    <location>
        <begin position="3"/>
        <end position="78"/>
    </location>
</feature>
<dbReference type="Pfam" id="PF01406">
    <property type="entry name" value="tRNA-synt_1e"/>
    <property type="match status" value="1"/>
</dbReference>
<keyword evidence="7" id="KW-0030">Aminoacyl-tRNA synthetase</keyword>
<dbReference type="GO" id="GO:0005524">
    <property type="term" value="F:ATP binding"/>
    <property type="evidence" value="ECO:0007669"/>
    <property type="project" value="UniProtKB-KW"/>
</dbReference>
<accession>A0A378F616</accession>
<evidence type="ECO:0000259" key="6">
    <source>
        <dbReference type="Pfam" id="PF01406"/>
    </source>
</evidence>
<keyword evidence="5" id="KW-0067">ATP-binding</keyword>
<dbReference type="GO" id="GO:0005829">
    <property type="term" value="C:cytosol"/>
    <property type="evidence" value="ECO:0007669"/>
    <property type="project" value="TreeGrafter"/>
</dbReference>
<dbReference type="PRINTS" id="PR00983">
    <property type="entry name" value="TRNASYNTHCYS"/>
</dbReference>
<sequence length="88" mass="9678">MVDVKRNPMDFVCENVERGRAKLPSPWGAGRPGWHIECSAMNCKQLGNHFDIHGGGSDLMFPHHENEIAQSTCAHDGDTSTTGCTPVW</sequence>
<comment type="subunit">
    <text evidence="2">Monomer.</text>
</comment>
<proteinExistence type="inferred from homology"/>
<dbReference type="InterPro" id="IPR024909">
    <property type="entry name" value="Cys-tRNA/MSH_ligase"/>
</dbReference>
<dbReference type="EMBL" id="UGNC01000004">
    <property type="protein sequence ID" value="STW40521.1"/>
    <property type="molecule type" value="Genomic_DNA"/>
</dbReference>
<dbReference type="PANTHER" id="PTHR10890">
    <property type="entry name" value="CYSTEINYL-TRNA SYNTHETASE"/>
    <property type="match status" value="1"/>
</dbReference>
<dbReference type="AlphaFoldDB" id="A0A378F616"/>
<protein>
    <submittedName>
        <fullName evidence="7">Cysteinyl-tRNA synthetase</fullName>
        <ecNumber evidence="7">6.1.1.16</ecNumber>
    </submittedName>
</protein>
<dbReference type="GO" id="GO:0004817">
    <property type="term" value="F:cysteine-tRNA ligase activity"/>
    <property type="evidence" value="ECO:0007669"/>
    <property type="project" value="UniProtKB-EC"/>
</dbReference>